<evidence type="ECO:0000313" key="1">
    <source>
        <dbReference type="EMBL" id="MBE0368618.1"/>
    </source>
</evidence>
<protein>
    <recommendedName>
        <fullName evidence="3">Orphan protein</fullName>
    </recommendedName>
</protein>
<name>A0ABR9ECB9_9GAMM</name>
<comment type="caution">
    <text evidence="1">The sequence shown here is derived from an EMBL/GenBank/DDBJ whole genome shotgun (WGS) entry which is preliminary data.</text>
</comment>
<proteinExistence type="predicted"/>
<gene>
    <name evidence="1" type="ORF">PAUR_a2261</name>
</gene>
<sequence length="69" mass="7450">MLLKLQKKNIKTLSQDTNLLPSAATKKVAGGISADHICCTDETRQANAHLIQRGGNSRASDCCTLETEH</sequence>
<dbReference type="EMBL" id="AQGV01000012">
    <property type="protein sequence ID" value="MBE0368618.1"/>
    <property type="molecule type" value="Genomic_DNA"/>
</dbReference>
<dbReference type="Proteomes" id="UP000615755">
    <property type="component" value="Unassembled WGS sequence"/>
</dbReference>
<organism evidence="1 2">
    <name type="scientific">Pseudoalteromonas aurantia 208</name>
    <dbReference type="NCBI Taxonomy" id="1314867"/>
    <lineage>
        <taxon>Bacteria</taxon>
        <taxon>Pseudomonadati</taxon>
        <taxon>Pseudomonadota</taxon>
        <taxon>Gammaproteobacteria</taxon>
        <taxon>Alteromonadales</taxon>
        <taxon>Pseudoalteromonadaceae</taxon>
        <taxon>Pseudoalteromonas</taxon>
    </lineage>
</organism>
<reference evidence="1 2" key="1">
    <citation type="submission" date="2015-03" db="EMBL/GenBank/DDBJ databases">
        <title>Genome sequence of Pseudoalteromonas aurantia.</title>
        <authorList>
            <person name="Xie B.-B."/>
            <person name="Rong J.-C."/>
            <person name="Qin Q.-L."/>
            <person name="Zhang Y.-Z."/>
        </authorList>
    </citation>
    <scope>NUCLEOTIDE SEQUENCE [LARGE SCALE GENOMIC DNA]</scope>
    <source>
        <strain evidence="1 2">208</strain>
    </source>
</reference>
<evidence type="ECO:0000313" key="2">
    <source>
        <dbReference type="Proteomes" id="UP000615755"/>
    </source>
</evidence>
<dbReference type="RefSeq" id="WP_192507868.1">
    <property type="nucleotide sequence ID" value="NZ_AQGV01000012.1"/>
</dbReference>
<evidence type="ECO:0008006" key="3">
    <source>
        <dbReference type="Google" id="ProtNLM"/>
    </source>
</evidence>
<keyword evidence="2" id="KW-1185">Reference proteome</keyword>
<accession>A0ABR9ECB9</accession>